<evidence type="ECO:0000256" key="7">
    <source>
        <dbReference type="ARBA" id="ARBA00022679"/>
    </source>
</evidence>
<evidence type="ECO:0000256" key="16">
    <source>
        <dbReference type="RuleBase" id="RU000304"/>
    </source>
</evidence>
<dbReference type="FunFam" id="1.10.510.10:FF:000611">
    <property type="entry name" value="CMGC family protein kinase"/>
    <property type="match status" value="1"/>
</dbReference>
<evidence type="ECO:0000256" key="4">
    <source>
        <dbReference type="ARBA" id="ARBA00022527"/>
    </source>
</evidence>
<dbReference type="EC" id="2.7.11.23" evidence="3"/>
<dbReference type="GO" id="GO:0005524">
    <property type="term" value="F:ATP binding"/>
    <property type="evidence" value="ECO:0007669"/>
    <property type="project" value="UniProtKB-UniRule"/>
</dbReference>
<evidence type="ECO:0000256" key="12">
    <source>
        <dbReference type="ARBA" id="ARBA00023306"/>
    </source>
</evidence>
<sequence>MNLRYKKLEVIGQGAFGVVHKAKDTETNEIVALKKIRIGNAEDGVNISAIREIKFLKELNHPNVVKLLNVFHHSQNINIVYEHCKKDLEKVIKDREIMFSPSDIKSLMQMLLEGLNHCHQNWIIHRDMKPSNLLINSKGILKLADFGLSRNYASPSHINTNYQYTNQVVTLWYRAPELLLGCKKYGFGVDIWAAGCIFAELLRRQAIIFGDTEIEVLSSIFEIFGTPNQTNWPGFSSLPLTNILTFQENQPIALTDLFPAASNDLLDLFSKMMKFNPSERISAQKALEHPYFKNEPKPTLPELLPFFKN</sequence>
<dbReference type="InterPro" id="IPR050108">
    <property type="entry name" value="CDK"/>
</dbReference>
<evidence type="ECO:0000256" key="8">
    <source>
        <dbReference type="ARBA" id="ARBA00022741"/>
    </source>
</evidence>
<dbReference type="PROSITE" id="PS00107">
    <property type="entry name" value="PROTEIN_KINASE_ATP"/>
    <property type="match status" value="1"/>
</dbReference>
<comment type="caution">
    <text evidence="18">The sequence shown here is derived from an EMBL/GenBank/DDBJ whole genome shotgun (WGS) entry which is preliminary data.</text>
</comment>
<dbReference type="SMART" id="SM00220">
    <property type="entry name" value="S_TKc"/>
    <property type="match status" value="1"/>
</dbReference>
<dbReference type="CDD" id="cd07841">
    <property type="entry name" value="STKc_CDK7"/>
    <property type="match status" value="1"/>
</dbReference>
<dbReference type="Gene3D" id="1.10.510.10">
    <property type="entry name" value="Transferase(Phosphotransferase) domain 1"/>
    <property type="match status" value="1"/>
</dbReference>
<dbReference type="GO" id="GO:0005737">
    <property type="term" value="C:cytoplasm"/>
    <property type="evidence" value="ECO:0007669"/>
    <property type="project" value="TreeGrafter"/>
</dbReference>
<keyword evidence="9 18" id="KW-0418">Kinase</keyword>
<evidence type="ECO:0000256" key="11">
    <source>
        <dbReference type="ARBA" id="ARBA00023242"/>
    </source>
</evidence>
<dbReference type="PANTHER" id="PTHR24056:SF0">
    <property type="entry name" value="CYCLIN-DEPENDENT KINASE 7"/>
    <property type="match status" value="1"/>
</dbReference>
<dbReference type="AlphaFoldDB" id="A0A9Q0LEF3"/>
<feature type="active site" description="Proton acceptor" evidence="13">
    <location>
        <position position="127"/>
    </location>
</feature>
<keyword evidence="5" id="KW-0597">Phosphoprotein</keyword>
<dbReference type="GO" id="GO:0045944">
    <property type="term" value="P:positive regulation of transcription by RNA polymerase II"/>
    <property type="evidence" value="ECO:0007669"/>
    <property type="project" value="TreeGrafter"/>
</dbReference>
<organism evidence="18 19">
    <name type="scientific">Anaeramoeba ignava</name>
    <name type="common">Anaerobic marine amoeba</name>
    <dbReference type="NCBI Taxonomy" id="1746090"/>
    <lineage>
        <taxon>Eukaryota</taxon>
        <taxon>Metamonada</taxon>
        <taxon>Anaeramoebidae</taxon>
        <taxon>Anaeramoeba</taxon>
    </lineage>
</organism>
<feature type="binding site" evidence="14 15">
    <location>
        <position position="34"/>
    </location>
    <ligand>
        <name>ATP</name>
        <dbReference type="ChEBI" id="CHEBI:30616"/>
    </ligand>
</feature>
<dbReference type="InterPro" id="IPR008271">
    <property type="entry name" value="Ser/Thr_kinase_AS"/>
</dbReference>
<proteinExistence type="inferred from homology"/>
<dbReference type="OrthoDB" id="1732493at2759"/>
<evidence type="ECO:0000256" key="3">
    <source>
        <dbReference type="ARBA" id="ARBA00012409"/>
    </source>
</evidence>
<dbReference type="PANTHER" id="PTHR24056">
    <property type="entry name" value="CELL DIVISION PROTEIN KINASE"/>
    <property type="match status" value="1"/>
</dbReference>
<evidence type="ECO:0000313" key="18">
    <source>
        <dbReference type="EMBL" id="KAJ5071372.1"/>
    </source>
</evidence>
<keyword evidence="6" id="KW-0132">Cell division</keyword>
<dbReference type="GO" id="GO:0070985">
    <property type="term" value="C:transcription factor TFIIK complex"/>
    <property type="evidence" value="ECO:0007669"/>
    <property type="project" value="InterPro"/>
</dbReference>
<feature type="domain" description="Protein kinase" evidence="17">
    <location>
        <begin position="5"/>
        <end position="292"/>
    </location>
</feature>
<dbReference type="GO" id="GO:0008353">
    <property type="term" value="F:RNA polymerase II CTD heptapeptide repeat kinase activity"/>
    <property type="evidence" value="ECO:0007669"/>
    <property type="project" value="UniProtKB-EC"/>
</dbReference>
<dbReference type="InterPro" id="IPR011009">
    <property type="entry name" value="Kinase-like_dom_sf"/>
</dbReference>
<evidence type="ECO:0000256" key="6">
    <source>
        <dbReference type="ARBA" id="ARBA00022618"/>
    </source>
</evidence>
<gene>
    <name evidence="18" type="ORF">M0811_10434</name>
</gene>
<keyword evidence="19" id="KW-1185">Reference proteome</keyword>
<dbReference type="OMA" id="GIHHCHR"/>
<keyword evidence="11" id="KW-0539">Nucleus</keyword>
<evidence type="ECO:0000256" key="5">
    <source>
        <dbReference type="ARBA" id="ARBA00022553"/>
    </source>
</evidence>
<evidence type="ECO:0000256" key="13">
    <source>
        <dbReference type="PIRSR" id="PIRSR637770-1"/>
    </source>
</evidence>
<reference evidence="18" key="1">
    <citation type="submission" date="2022-10" db="EMBL/GenBank/DDBJ databases">
        <title>Novel sulphate-reducing endosymbionts in the free-living metamonad Anaeramoeba.</title>
        <authorList>
            <person name="Jerlstrom-Hultqvist J."/>
            <person name="Cepicka I."/>
            <person name="Gallot-Lavallee L."/>
            <person name="Salas-Leiva D."/>
            <person name="Curtis B.A."/>
            <person name="Zahonova K."/>
            <person name="Pipaliya S."/>
            <person name="Dacks J."/>
            <person name="Roger A.J."/>
        </authorList>
    </citation>
    <scope>NUCLEOTIDE SEQUENCE</scope>
    <source>
        <strain evidence="18">BMAN</strain>
    </source>
</reference>
<evidence type="ECO:0000256" key="1">
    <source>
        <dbReference type="ARBA" id="ARBA00004123"/>
    </source>
</evidence>
<dbReference type="FunFam" id="3.30.200.20:FF:000554">
    <property type="entry name" value="CMGC/CDK/CDK7 protein kinase"/>
    <property type="match status" value="1"/>
</dbReference>
<dbReference type="Pfam" id="PF00069">
    <property type="entry name" value="Pkinase"/>
    <property type="match status" value="1"/>
</dbReference>
<dbReference type="PROSITE" id="PS50011">
    <property type="entry name" value="PROTEIN_KINASE_DOM"/>
    <property type="match status" value="1"/>
</dbReference>
<evidence type="ECO:0000313" key="19">
    <source>
        <dbReference type="Proteomes" id="UP001149090"/>
    </source>
</evidence>
<evidence type="ECO:0000256" key="2">
    <source>
        <dbReference type="ARBA" id="ARBA00006485"/>
    </source>
</evidence>
<keyword evidence="4 16" id="KW-0723">Serine/threonine-protein kinase</keyword>
<keyword evidence="12" id="KW-0131">Cell cycle</keyword>
<accession>A0A9Q0LEF3</accession>
<keyword evidence="10 14" id="KW-0067">ATP-binding</keyword>
<keyword evidence="7" id="KW-0808">Transferase</keyword>
<dbReference type="Proteomes" id="UP001149090">
    <property type="component" value="Unassembled WGS sequence"/>
</dbReference>
<dbReference type="InterPro" id="IPR017441">
    <property type="entry name" value="Protein_kinase_ATP_BS"/>
</dbReference>
<dbReference type="SUPFAM" id="SSF56112">
    <property type="entry name" value="Protein kinase-like (PK-like)"/>
    <property type="match status" value="1"/>
</dbReference>
<comment type="subcellular location">
    <subcellularLocation>
        <location evidence="1">Nucleus</location>
    </subcellularLocation>
</comment>
<feature type="binding site" evidence="14">
    <location>
        <begin position="11"/>
        <end position="19"/>
    </location>
    <ligand>
        <name>ATP</name>
        <dbReference type="ChEBI" id="CHEBI:30616"/>
    </ligand>
</feature>
<protein>
    <recommendedName>
        <fullName evidence="3">[RNA-polymerase]-subunit kinase</fullName>
        <ecNumber evidence="3">2.7.11.23</ecNumber>
    </recommendedName>
</protein>
<evidence type="ECO:0000256" key="9">
    <source>
        <dbReference type="ARBA" id="ARBA00022777"/>
    </source>
</evidence>
<comment type="similarity">
    <text evidence="2">Belongs to the protein kinase superfamily. CMGC Ser/Thr protein kinase family. CDC2/CDKX subfamily.</text>
</comment>
<dbReference type="InterPro" id="IPR000719">
    <property type="entry name" value="Prot_kinase_dom"/>
</dbReference>
<dbReference type="GO" id="GO:0004693">
    <property type="term" value="F:cyclin-dependent protein serine/threonine kinase activity"/>
    <property type="evidence" value="ECO:0007669"/>
    <property type="project" value="TreeGrafter"/>
</dbReference>
<name>A0A9Q0LEF3_ANAIG</name>
<dbReference type="Gene3D" id="3.30.200.20">
    <property type="entry name" value="Phosphorylase Kinase, domain 1"/>
    <property type="match status" value="1"/>
</dbReference>
<evidence type="ECO:0000256" key="15">
    <source>
        <dbReference type="PROSITE-ProRule" id="PRU10141"/>
    </source>
</evidence>
<dbReference type="InterPro" id="IPR037770">
    <property type="entry name" value="CDK7"/>
</dbReference>
<dbReference type="PROSITE" id="PS00108">
    <property type="entry name" value="PROTEIN_KINASE_ST"/>
    <property type="match status" value="1"/>
</dbReference>
<evidence type="ECO:0000256" key="14">
    <source>
        <dbReference type="PIRSR" id="PIRSR637770-2"/>
    </source>
</evidence>
<evidence type="ECO:0000259" key="17">
    <source>
        <dbReference type="PROSITE" id="PS50011"/>
    </source>
</evidence>
<keyword evidence="8 14" id="KW-0547">Nucleotide-binding</keyword>
<evidence type="ECO:0000256" key="10">
    <source>
        <dbReference type="ARBA" id="ARBA00022840"/>
    </source>
</evidence>
<dbReference type="GO" id="GO:0051301">
    <property type="term" value="P:cell division"/>
    <property type="evidence" value="ECO:0007669"/>
    <property type="project" value="UniProtKB-KW"/>
</dbReference>
<dbReference type="EMBL" id="JAPDFW010000089">
    <property type="protein sequence ID" value="KAJ5071372.1"/>
    <property type="molecule type" value="Genomic_DNA"/>
</dbReference>